<comment type="caution">
    <text evidence="2">The sequence shown here is derived from an EMBL/GenBank/DDBJ whole genome shotgun (WGS) entry which is preliminary data.</text>
</comment>
<gene>
    <name evidence="2" type="ORF">P171DRAFT_204800</name>
</gene>
<feature type="region of interest" description="Disordered" evidence="1">
    <location>
        <begin position="73"/>
        <end position="116"/>
    </location>
</feature>
<sequence>MAPFEHASLPWRTSFTSLGVHVVEVGDAITTRERDAAMTRDSDYDILRYRSEEEARAVYGKGWWPRVSNTEMNERRRCGDGSQEYRGDGVGEGDGADGENRKGDGRSRLAKLFGRK</sequence>
<feature type="compositionally biased region" description="Basic and acidic residues" evidence="1">
    <location>
        <begin position="98"/>
        <end position="107"/>
    </location>
</feature>
<protein>
    <submittedName>
        <fullName evidence="2">Uncharacterized protein</fullName>
    </submittedName>
</protein>
<dbReference type="AlphaFoldDB" id="A0A9P4PVI4"/>
<accession>A0A9P4PVI4</accession>
<reference evidence="2" key="1">
    <citation type="journal article" date="2020" name="Stud. Mycol.">
        <title>101 Dothideomycetes genomes: a test case for predicting lifestyles and emergence of pathogens.</title>
        <authorList>
            <person name="Haridas S."/>
            <person name="Albert R."/>
            <person name="Binder M."/>
            <person name="Bloem J."/>
            <person name="Labutti K."/>
            <person name="Salamov A."/>
            <person name="Andreopoulos B."/>
            <person name="Baker S."/>
            <person name="Barry K."/>
            <person name="Bills G."/>
            <person name="Bluhm B."/>
            <person name="Cannon C."/>
            <person name="Castanera R."/>
            <person name="Culley D."/>
            <person name="Daum C."/>
            <person name="Ezra D."/>
            <person name="Gonzalez J."/>
            <person name="Henrissat B."/>
            <person name="Kuo A."/>
            <person name="Liang C."/>
            <person name="Lipzen A."/>
            <person name="Lutzoni F."/>
            <person name="Magnuson J."/>
            <person name="Mondo S."/>
            <person name="Nolan M."/>
            <person name="Ohm R."/>
            <person name="Pangilinan J."/>
            <person name="Park H.-J."/>
            <person name="Ramirez L."/>
            <person name="Alfaro M."/>
            <person name="Sun H."/>
            <person name="Tritt A."/>
            <person name="Yoshinaga Y."/>
            <person name="Zwiers L.-H."/>
            <person name="Turgeon B."/>
            <person name="Goodwin S."/>
            <person name="Spatafora J."/>
            <person name="Crous P."/>
            <person name="Grigoriev I."/>
        </authorList>
    </citation>
    <scope>NUCLEOTIDE SEQUENCE</scope>
    <source>
        <strain evidence="2">CBS 690.94</strain>
    </source>
</reference>
<evidence type="ECO:0000313" key="2">
    <source>
        <dbReference type="EMBL" id="KAF2450088.1"/>
    </source>
</evidence>
<keyword evidence="3" id="KW-1185">Reference proteome</keyword>
<organism evidence="2 3">
    <name type="scientific">Karstenula rhodostoma CBS 690.94</name>
    <dbReference type="NCBI Taxonomy" id="1392251"/>
    <lineage>
        <taxon>Eukaryota</taxon>
        <taxon>Fungi</taxon>
        <taxon>Dikarya</taxon>
        <taxon>Ascomycota</taxon>
        <taxon>Pezizomycotina</taxon>
        <taxon>Dothideomycetes</taxon>
        <taxon>Pleosporomycetidae</taxon>
        <taxon>Pleosporales</taxon>
        <taxon>Massarineae</taxon>
        <taxon>Didymosphaeriaceae</taxon>
        <taxon>Karstenula</taxon>
    </lineage>
</organism>
<proteinExistence type="predicted"/>
<evidence type="ECO:0000256" key="1">
    <source>
        <dbReference type="SAM" id="MobiDB-lite"/>
    </source>
</evidence>
<dbReference type="Proteomes" id="UP000799764">
    <property type="component" value="Unassembled WGS sequence"/>
</dbReference>
<dbReference type="EMBL" id="MU001494">
    <property type="protein sequence ID" value="KAF2450088.1"/>
    <property type="molecule type" value="Genomic_DNA"/>
</dbReference>
<name>A0A9P4PVI4_9PLEO</name>
<feature type="compositionally biased region" description="Basic and acidic residues" evidence="1">
    <location>
        <begin position="73"/>
        <end position="89"/>
    </location>
</feature>
<dbReference type="OrthoDB" id="5422905at2759"/>
<evidence type="ECO:0000313" key="3">
    <source>
        <dbReference type="Proteomes" id="UP000799764"/>
    </source>
</evidence>